<gene>
    <name evidence="2" type="ORF">CTZ24_01470</name>
</gene>
<reference evidence="3" key="1">
    <citation type="submission" date="2017-11" db="EMBL/GenBank/DDBJ databases">
        <title>Genome sequence of Pantoea sp. MSR2.</title>
        <authorList>
            <person name="Nascimento F.X."/>
        </authorList>
    </citation>
    <scope>NUCLEOTIDE SEQUENCE [LARGE SCALE GENOMIC DNA]</scope>
    <source>
        <strain evidence="3">MSR2</strain>
    </source>
</reference>
<dbReference type="EMBL" id="CP024636">
    <property type="protein sequence ID" value="QGR05138.1"/>
    <property type="molecule type" value="Genomic_DNA"/>
</dbReference>
<evidence type="ECO:0000313" key="3">
    <source>
        <dbReference type="Proteomes" id="UP000424872"/>
    </source>
</evidence>
<organism evidence="2 3">
    <name type="scientific">Pantoea phytobeneficialis</name>
    <dbReference type="NCBI Taxonomy" id="2052056"/>
    <lineage>
        <taxon>Bacteria</taxon>
        <taxon>Pseudomonadati</taxon>
        <taxon>Pseudomonadota</taxon>
        <taxon>Gammaproteobacteria</taxon>
        <taxon>Enterobacterales</taxon>
        <taxon>Erwiniaceae</taxon>
        <taxon>Pantoea</taxon>
    </lineage>
</organism>
<feature type="region of interest" description="Disordered" evidence="1">
    <location>
        <begin position="25"/>
        <end position="69"/>
    </location>
</feature>
<proteinExistence type="predicted"/>
<protein>
    <submittedName>
        <fullName evidence="2">Uncharacterized protein</fullName>
    </submittedName>
</protein>
<name>A0AAP9H236_9GAMM</name>
<sequence>MRDKSRRYKWQHVTRSGAIYRAKKEAGAGPGIAKDAARRPLLGRRTGELKLHQPMANETRSVRTKPRSL</sequence>
<dbReference type="AlphaFoldDB" id="A0AAP9H236"/>
<dbReference type="Proteomes" id="UP000424872">
    <property type="component" value="Chromosome"/>
</dbReference>
<dbReference type="KEGG" id="ppho:CTZ24_01470"/>
<accession>A0AAP9H236</accession>
<evidence type="ECO:0000313" key="2">
    <source>
        <dbReference type="EMBL" id="QGR05138.1"/>
    </source>
</evidence>
<evidence type="ECO:0000256" key="1">
    <source>
        <dbReference type="SAM" id="MobiDB-lite"/>
    </source>
</evidence>